<dbReference type="Proteomes" id="UP000045706">
    <property type="component" value="Unassembled WGS sequence"/>
</dbReference>
<feature type="compositionally biased region" description="Basic and acidic residues" evidence="1">
    <location>
        <begin position="153"/>
        <end position="171"/>
    </location>
</feature>
<reference evidence="4" key="1">
    <citation type="submission" date="2015-05" db="EMBL/GenBank/DDBJ databases">
        <authorList>
            <person name="Fogelqvist Johan"/>
        </authorList>
    </citation>
    <scope>NUCLEOTIDE SEQUENCE [LARGE SCALE GENOMIC DNA]</scope>
</reference>
<dbReference type="PROSITE" id="PS51746">
    <property type="entry name" value="PPM_2"/>
    <property type="match status" value="1"/>
</dbReference>
<dbReference type="EMBL" id="CVQI01035229">
    <property type="protein sequence ID" value="CRK46040.1"/>
    <property type="molecule type" value="Genomic_DNA"/>
</dbReference>
<dbReference type="InterPro" id="IPR001932">
    <property type="entry name" value="PPM-type_phosphatase-like_dom"/>
</dbReference>
<name>A0A0G4NHY1_VERLO</name>
<organism evidence="3 4">
    <name type="scientific">Verticillium longisporum</name>
    <name type="common">Verticillium dahliae var. longisporum</name>
    <dbReference type="NCBI Taxonomy" id="100787"/>
    <lineage>
        <taxon>Eukaryota</taxon>
        <taxon>Fungi</taxon>
        <taxon>Dikarya</taxon>
        <taxon>Ascomycota</taxon>
        <taxon>Pezizomycotina</taxon>
        <taxon>Sordariomycetes</taxon>
        <taxon>Hypocreomycetidae</taxon>
        <taxon>Glomerellales</taxon>
        <taxon>Plectosphaerellaceae</taxon>
        <taxon>Verticillium</taxon>
    </lineage>
</organism>
<dbReference type="InterPro" id="IPR036457">
    <property type="entry name" value="PPM-type-like_dom_sf"/>
</dbReference>
<evidence type="ECO:0000313" key="3">
    <source>
        <dbReference type="EMBL" id="CRK46040.1"/>
    </source>
</evidence>
<gene>
    <name evidence="3" type="ORF">BN1723_016638</name>
</gene>
<feature type="region of interest" description="Disordered" evidence="1">
    <location>
        <begin position="143"/>
        <end position="171"/>
    </location>
</feature>
<dbReference type="AlphaFoldDB" id="A0A0G4NHY1"/>
<dbReference type="Gene3D" id="3.60.40.10">
    <property type="entry name" value="PPM-type phosphatase domain"/>
    <property type="match status" value="1"/>
</dbReference>
<feature type="domain" description="PPM-type phosphatase" evidence="2">
    <location>
        <begin position="1"/>
        <end position="136"/>
    </location>
</feature>
<dbReference type="SUPFAM" id="SSF81606">
    <property type="entry name" value="PP2C-like"/>
    <property type="match status" value="1"/>
</dbReference>
<evidence type="ECO:0000256" key="1">
    <source>
        <dbReference type="SAM" id="MobiDB-lite"/>
    </source>
</evidence>
<sequence>MPRVNANFLSSAPCGAAARSSAARAHELAARSLRHSAPRMPTTSVDSMARIKSTMGSRRRIGVSAEPEITRVDLGPAQYSFLTLVSDGVSGHLSDQEIVDVVKEARTPEQGAQKVVDYATEVSANGDNATCLVVRLGGWERRSEGGLGSMGTKEIRDVRRAEALDPRRGKR</sequence>
<evidence type="ECO:0000259" key="2">
    <source>
        <dbReference type="PROSITE" id="PS51746"/>
    </source>
</evidence>
<proteinExistence type="predicted"/>
<evidence type="ECO:0000313" key="4">
    <source>
        <dbReference type="Proteomes" id="UP000045706"/>
    </source>
</evidence>
<dbReference type="Pfam" id="PF00481">
    <property type="entry name" value="PP2C"/>
    <property type="match status" value="1"/>
</dbReference>
<accession>A0A0G4NHY1</accession>
<protein>
    <recommendedName>
        <fullName evidence="2">PPM-type phosphatase domain-containing protein</fullName>
    </recommendedName>
</protein>